<dbReference type="RefSeq" id="WP_289724001.1">
    <property type="nucleotide sequence ID" value="NZ_JAUDUY010000002.1"/>
</dbReference>
<evidence type="ECO:0000313" key="1">
    <source>
        <dbReference type="EMBL" id="MDM9630632.1"/>
    </source>
</evidence>
<dbReference type="EMBL" id="JAUDUY010000002">
    <property type="protein sequence ID" value="MDM9630632.1"/>
    <property type="molecule type" value="Genomic_DNA"/>
</dbReference>
<protein>
    <submittedName>
        <fullName evidence="1">DUF2141 domain-containing protein</fullName>
    </submittedName>
</protein>
<keyword evidence="2" id="KW-1185">Reference proteome</keyword>
<accession>A0ABT7WCH6</accession>
<proteinExistence type="predicted"/>
<dbReference type="InterPro" id="IPR018673">
    <property type="entry name" value="DUF2141"/>
</dbReference>
<name>A0ABT7WCH6_9FLAO</name>
<organism evidence="1 2">
    <name type="scientific">Robiginitalea aurantiaca</name>
    <dbReference type="NCBI Taxonomy" id="3056915"/>
    <lineage>
        <taxon>Bacteria</taxon>
        <taxon>Pseudomonadati</taxon>
        <taxon>Bacteroidota</taxon>
        <taxon>Flavobacteriia</taxon>
        <taxon>Flavobacteriales</taxon>
        <taxon>Flavobacteriaceae</taxon>
        <taxon>Robiginitalea</taxon>
    </lineage>
</organism>
<evidence type="ECO:0000313" key="2">
    <source>
        <dbReference type="Proteomes" id="UP001174839"/>
    </source>
</evidence>
<sequence length="139" mass="15375">MKSLFYFLFLTTALSWAQEHKSKGVTLKITLENVLSDQGDVLAALHTAETFMKGRGVADYKAEAQKGVMTFTFDNIAPGTYGVMVLHDLNSNQQMDYQPSGMPDEPYGMSGNDMSMGPPSFEAVSFIVKSEDQDISIRF</sequence>
<reference evidence="1" key="1">
    <citation type="submission" date="2023-06" db="EMBL/GenBank/DDBJ databases">
        <title>Robiginitalea aurantiacus sp. nov. and Algoriphagus sediminis sp. nov., isolated from coastal sediment.</title>
        <authorList>
            <person name="Zhou Z.Y."/>
            <person name="An J."/>
            <person name="Jia Y.W."/>
            <person name="Du Z.J."/>
        </authorList>
    </citation>
    <scope>NUCLEOTIDE SEQUENCE</scope>
    <source>
        <strain evidence="1">M39</strain>
    </source>
</reference>
<gene>
    <name evidence="1" type="ORF">QU605_04075</name>
</gene>
<comment type="caution">
    <text evidence="1">The sequence shown here is derived from an EMBL/GenBank/DDBJ whole genome shotgun (WGS) entry which is preliminary data.</text>
</comment>
<dbReference type="Pfam" id="PF09912">
    <property type="entry name" value="DUF2141"/>
    <property type="match status" value="1"/>
</dbReference>
<dbReference type="Proteomes" id="UP001174839">
    <property type="component" value="Unassembled WGS sequence"/>
</dbReference>